<accession>A0A7R8YW29</accession>
<dbReference type="GO" id="GO:0003677">
    <property type="term" value="F:DNA binding"/>
    <property type="evidence" value="ECO:0007669"/>
    <property type="project" value="UniProtKB-UniRule"/>
</dbReference>
<dbReference type="Pfam" id="PF04218">
    <property type="entry name" value="CENP-B_N"/>
    <property type="match status" value="1"/>
</dbReference>
<evidence type="ECO:0000313" key="5">
    <source>
        <dbReference type="Proteomes" id="UP000594454"/>
    </source>
</evidence>
<feature type="DNA-binding region" description="H-T-H motif" evidence="2">
    <location>
        <begin position="25"/>
        <end position="45"/>
    </location>
</feature>
<dbReference type="EMBL" id="LR899012">
    <property type="protein sequence ID" value="CAD7087968.1"/>
    <property type="molecule type" value="Genomic_DNA"/>
</dbReference>
<dbReference type="Proteomes" id="UP000594454">
    <property type="component" value="Chromosome 4"/>
</dbReference>
<dbReference type="GO" id="GO:0005634">
    <property type="term" value="C:nucleus"/>
    <property type="evidence" value="ECO:0007669"/>
    <property type="project" value="UniProtKB-SubCell"/>
</dbReference>
<sequence>MIRKKALTIEEKLKIISAIENGQSQANICREKNLPKSTVSNIWNSDKKIESELNCQIDKKKLRTSLHPKVDTMWFQQKKANTKTISSIMLMLKTEKFGRAISAVVAA</sequence>
<dbReference type="AlphaFoldDB" id="A0A7R8YW29"/>
<evidence type="ECO:0000256" key="1">
    <source>
        <dbReference type="ARBA" id="ARBA00004123"/>
    </source>
</evidence>
<keyword evidence="5" id="KW-1185">Reference proteome</keyword>
<dbReference type="Gene3D" id="1.10.10.60">
    <property type="entry name" value="Homeodomain-like"/>
    <property type="match status" value="1"/>
</dbReference>
<name>A0A7R8YW29_HERIL</name>
<comment type="subcellular location">
    <subcellularLocation>
        <location evidence="1 2">Nucleus</location>
    </subcellularLocation>
</comment>
<evidence type="ECO:0000259" key="3">
    <source>
        <dbReference type="PROSITE" id="PS50960"/>
    </source>
</evidence>
<gene>
    <name evidence="4" type="ORF">HERILL_LOCUS10639</name>
</gene>
<organism evidence="4 5">
    <name type="scientific">Hermetia illucens</name>
    <name type="common">Black soldier fly</name>
    <dbReference type="NCBI Taxonomy" id="343691"/>
    <lineage>
        <taxon>Eukaryota</taxon>
        <taxon>Metazoa</taxon>
        <taxon>Ecdysozoa</taxon>
        <taxon>Arthropoda</taxon>
        <taxon>Hexapoda</taxon>
        <taxon>Insecta</taxon>
        <taxon>Pterygota</taxon>
        <taxon>Neoptera</taxon>
        <taxon>Endopterygota</taxon>
        <taxon>Diptera</taxon>
        <taxon>Brachycera</taxon>
        <taxon>Stratiomyomorpha</taxon>
        <taxon>Stratiomyidae</taxon>
        <taxon>Hermetiinae</taxon>
        <taxon>Hermetia</taxon>
    </lineage>
</organism>
<feature type="domain" description="HTH psq-type" evidence="3">
    <location>
        <begin position="1"/>
        <end position="49"/>
    </location>
</feature>
<dbReference type="PROSITE" id="PS50960">
    <property type="entry name" value="HTH_PSQ"/>
    <property type="match status" value="1"/>
</dbReference>
<proteinExistence type="predicted"/>
<keyword evidence="2" id="KW-0539">Nucleus</keyword>
<evidence type="ECO:0000313" key="4">
    <source>
        <dbReference type="EMBL" id="CAD7087968.1"/>
    </source>
</evidence>
<dbReference type="SUPFAM" id="SSF46689">
    <property type="entry name" value="Homeodomain-like"/>
    <property type="match status" value="1"/>
</dbReference>
<evidence type="ECO:0000256" key="2">
    <source>
        <dbReference type="PROSITE-ProRule" id="PRU00320"/>
    </source>
</evidence>
<dbReference type="InterPro" id="IPR009057">
    <property type="entry name" value="Homeodomain-like_sf"/>
</dbReference>
<protein>
    <recommendedName>
        <fullName evidence="3">HTH psq-type domain-containing protein</fullName>
    </recommendedName>
</protein>
<dbReference type="InParanoid" id="A0A7R8YW29"/>
<reference evidence="4 5" key="1">
    <citation type="submission" date="2020-11" db="EMBL/GenBank/DDBJ databases">
        <authorList>
            <person name="Wallbank WR R."/>
            <person name="Pardo Diaz C."/>
            <person name="Kozak K."/>
            <person name="Martin S."/>
            <person name="Jiggins C."/>
            <person name="Moest M."/>
            <person name="Warren A I."/>
            <person name="Generalovic N T."/>
            <person name="Byers J.R.P. K."/>
            <person name="Montejo-Kovacevich G."/>
            <person name="Yen C E."/>
        </authorList>
    </citation>
    <scope>NUCLEOTIDE SEQUENCE [LARGE SCALE GENOMIC DNA]</scope>
</reference>
<keyword evidence="2" id="KW-0238">DNA-binding</keyword>
<dbReference type="InterPro" id="IPR007889">
    <property type="entry name" value="HTH_Psq"/>
</dbReference>